<sequence>MVEEVKEISAQILQNAEITRQGPEGDQGDGAYSAGRGGAGNIASTDLPPTTKQPHDADIIPVLAIHPSQEGDYHTGRGGQGNFIQQTKSADDGAKENEEDTSKRRSVVVGLADKLKTLLGKKRE</sequence>
<protein>
    <submittedName>
        <fullName evidence="2">Uncharacterized protein</fullName>
    </submittedName>
</protein>
<dbReference type="VEuPathDB" id="FungiDB:PADG_04190"/>
<name>A0A1D2JB01_PARBR</name>
<evidence type="ECO:0000313" key="3">
    <source>
        <dbReference type="Proteomes" id="UP000242814"/>
    </source>
</evidence>
<accession>A0A1D2JB01</accession>
<reference evidence="2 3" key="1">
    <citation type="submission" date="2016-06" db="EMBL/GenBank/DDBJ databases">
        <authorList>
            <person name="Kjaerup R.B."/>
            <person name="Dalgaard T.S."/>
            <person name="Juul-Madsen H.R."/>
        </authorList>
    </citation>
    <scope>NUCLEOTIDE SEQUENCE [LARGE SCALE GENOMIC DNA]</scope>
    <source>
        <strain evidence="2 3">Pb300</strain>
    </source>
</reference>
<dbReference type="AlphaFoldDB" id="A0A1D2JB01"/>
<dbReference type="PANTHER" id="PTHR34693">
    <property type="entry name" value="PROTEIN PAR32"/>
    <property type="match status" value="1"/>
</dbReference>
<evidence type="ECO:0000313" key="2">
    <source>
        <dbReference type="EMBL" id="ODH25627.1"/>
    </source>
</evidence>
<feature type="compositionally biased region" description="Basic and acidic residues" evidence="1">
    <location>
        <begin position="89"/>
        <end position="103"/>
    </location>
</feature>
<dbReference type="InterPro" id="IPR053203">
    <property type="entry name" value="Cisplatin_resist-associated"/>
</dbReference>
<proteinExistence type="predicted"/>
<dbReference type="Proteomes" id="UP000242814">
    <property type="component" value="Unassembled WGS sequence"/>
</dbReference>
<feature type="region of interest" description="Disordered" evidence="1">
    <location>
        <begin position="15"/>
        <end position="57"/>
    </location>
</feature>
<organism evidence="2 3">
    <name type="scientific">Paracoccidioides brasiliensis</name>
    <dbReference type="NCBI Taxonomy" id="121759"/>
    <lineage>
        <taxon>Eukaryota</taxon>
        <taxon>Fungi</taxon>
        <taxon>Dikarya</taxon>
        <taxon>Ascomycota</taxon>
        <taxon>Pezizomycotina</taxon>
        <taxon>Eurotiomycetes</taxon>
        <taxon>Eurotiomycetidae</taxon>
        <taxon>Onygenales</taxon>
        <taxon>Ajellomycetaceae</taxon>
        <taxon>Paracoccidioides</taxon>
    </lineage>
</organism>
<evidence type="ECO:0000256" key="1">
    <source>
        <dbReference type="SAM" id="MobiDB-lite"/>
    </source>
</evidence>
<dbReference type="Pfam" id="PF12223">
    <property type="entry name" value="DUF3602"/>
    <property type="match status" value="1"/>
</dbReference>
<feature type="compositionally biased region" description="Polar residues" evidence="1">
    <location>
        <begin position="42"/>
        <end position="52"/>
    </location>
</feature>
<comment type="caution">
    <text evidence="2">The sequence shown here is derived from an EMBL/GenBank/DDBJ whole genome shotgun (WGS) entry which is preliminary data.</text>
</comment>
<dbReference type="EMBL" id="LZYO01000223">
    <property type="protein sequence ID" value="ODH25627.1"/>
    <property type="molecule type" value="Genomic_DNA"/>
</dbReference>
<dbReference type="VEuPathDB" id="FungiDB:PABG_01577"/>
<gene>
    <name evidence="2" type="ORF">ACO22_05198</name>
</gene>
<dbReference type="PANTHER" id="PTHR34693:SF3">
    <property type="match status" value="1"/>
</dbReference>
<feature type="region of interest" description="Disordered" evidence="1">
    <location>
        <begin position="69"/>
        <end position="105"/>
    </location>
</feature>
<dbReference type="InterPro" id="IPR022024">
    <property type="entry name" value="DUF3602"/>
</dbReference>